<protein>
    <recommendedName>
        <fullName evidence="1">CHK kinase-like domain-containing protein</fullName>
    </recommendedName>
</protein>
<dbReference type="InterPro" id="IPR011009">
    <property type="entry name" value="Kinase-like_dom_sf"/>
</dbReference>
<reference evidence="2" key="1">
    <citation type="submission" date="2022-01" db="EMBL/GenBank/DDBJ databases">
        <authorList>
            <person name="King R."/>
        </authorList>
    </citation>
    <scope>NUCLEOTIDE SEQUENCE</scope>
</reference>
<dbReference type="SUPFAM" id="SSF56112">
    <property type="entry name" value="Protein kinase-like (PK-like)"/>
    <property type="match status" value="1"/>
</dbReference>
<evidence type="ECO:0000313" key="2">
    <source>
        <dbReference type="EMBL" id="CAG9835333.1"/>
    </source>
</evidence>
<dbReference type="Pfam" id="PF02958">
    <property type="entry name" value="EcKL"/>
    <property type="match status" value="1"/>
</dbReference>
<proteinExistence type="predicted"/>
<feature type="domain" description="CHK kinase-like" evidence="1">
    <location>
        <begin position="120"/>
        <end position="316"/>
    </location>
</feature>
<dbReference type="PANTHER" id="PTHR11012:SF30">
    <property type="entry name" value="PROTEIN KINASE-LIKE DOMAIN-CONTAINING"/>
    <property type="match status" value="1"/>
</dbReference>
<dbReference type="AlphaFoldDB" id="A0A9N9SZ14"/>
<name>A0A9N9SZ14_DIABA</name>
<accession>A0A9N9SZ14</accession>
<dbReference type="PANTHER" id="PTHR11012">
    <property type="entry name" value="PROTEIN KINASE-LIKE DOMAIN-CONTAINING"/>
    <property type="match status" value="1"/>
</dbReference>
<dbReference type="Proteomes" id="UP001153709">
    <property type="component" value="Chromosome 5"/>
</dbReference>
<keyword evidence="3" id="KW-1185">Reference proteome</keyword>
<dbReference type="SMART" id="SM00587">
    <property type="entry name" value="CHK"/>
    <property type="match status" value="1"/>
</dbReference>
<organism evidence="2 3">
    <name type="scientific">Diabrotica balteata</name>
    <name type="common">Banded cucumber beetle</name>
    <dbReference type="NCBI Taxonomy" id="107213"/>
    <lineage>
        <taxon>Eukaryota</taxon>
        <taxon>Metazoa</taxon>
        <taxon>Ecdysozoa</taxon>
        <taxon>Arthropoda</taxon>
        <taxon>Hexapoda</taxon>
        <taxon>Insecta</taxon>
        <taxon>Pterygota</taxon>
        <taxon>Neoptera</taxon>
        <taxon>Endopterygota</taxon>
        <taxon>Coleoptera</taxon>
        <taxon>Polyphaga</taxon>
        <taxon>Cucujiformia</taxon>
        <taxon>Chrysomeloidea</taxon>
        <taxon>Chrysomelidae</taxon>
        <taxon>Galerucinae</taxon>
        <taxon>Diabroticina</taxon>
        <taxon>Diabroticites</taxon>
        <taxon>Diabrotica</taxon>
    </lineage>
</organism>
<gene>
    <name evidence="2" type="ORF">DIABBA_LOCUS8539</name>
</gene>
<evidence type="ECO:0000259" key="1">
    <source>
        <dbReference type="SMART" id="SM00587"/>
    </source>
</evidence>
<dbReference type="EMBL" id="OU898280">
    <property type="protein sequence ID" value="CAG9835333.1"/>
    <property type="molecule type" value="Genomic_DNA"/>
</dbReference>
<dbReference type="OrthoDB" id="8250698at2759"/>
<dbReference type="InterPro" id="IPR015897">
    <property type="entry name" value="CHK_kinase-like"/>
</dbReference>
<dbReference type="InterPro" id="IPR004119">
    <property type="entry name" value="EcKL"/>
</dbReference>
<evidence type="ECO:0000313" key="3">
    <source>
        <dbReference type="Proteomes" id="UP001153709"/>
    </source>
</evidence>
<dbReference type="Gene3D" id="3.90.1200.10">
    <property type="match status" value="1"/>
</dbReference>
<sequence length="403" mass="46585">MEPHEILAYIRKALQANYYTNFAVELEGKTKKNEGYVSDMIFAKIRLADTGKNLHLAIKFSKKSLRKFEVYKNIYKHELLFYTDILELFNEHQIKQNVSQPFHAVPKCFATFSDENADTVFLDNLYKHGFVVRDRNLSMDLTHLELLMKTFAKFHALSLSLKEQQNKSFLKLLEDDFITKKNTVADFGLQDFFNTSVLKVANILKGAKRTDLSAKFEALLEKGMPKIISDILNDTPEKSVIIHCDGHNNNIMFKYKDNNKENPHDMVIVDWQIVKYHSPVLDLSYTLYAVASKPEISETTALLKYYHEELTNFLTELGNNANSLFPFSLLMDHWRKYAIYGFANACCYIDFNFVNPDDAPSLDNLDDISSVSENLSVINLGNNQMYTERLIAIVEHYFNNINL</sequence>